<dbReference type="InterPro" id="IPR013691">
    <property type="entry name" value="MeTrfase_14"/>
</dbReference>
<proteinExistence type="predicted"/>
<reference evidence="2" key="1">
    <citation type="journal article" date="2015" name="Nature">
        <title>Complex archaea that bridge the gap between prokaryotes and eukaryotes.</title>
        <authorList>
            <person name="Spang A."/>
            <person name="Saw J.H."/>
            <person name="Jorgensen S.L."/>
            <person name="Zaremba-Niedzwiedzka K."/>
            <person name="Martijn J."/>
            <person name="Lind A.E."/>
            <person name="van Eijk R."/>
            <person name="Schleper C."/>
            <person name="Guy L."/>
            <person name="Ettema T.J."/>
        </authorList>
    </citation>
    <scope>NUCLEOTIDE SEQUENCE</scope>
</reference>
<gene>
    <name evidence="2" type="ORF">LCGC14_2789850</name>
</gene>
<sequence length="105" mass="11799">DLKSKLVELKNQGKKVAAFGASAKGCILLNSAQIGKDLLECIFDDNENKNELMYPNLKPKIKHLAERERLKNKDILILALDSLRLIIPRLVDLSPRKIIIPLDIA</sequence>
<dbReference type="EMBL" id="LAZR01052063">
    <property type="protein sequence ID" value="KKK83791.1"/>
    <property type="molecule type" value="Genomic_DNA"/>
</dbReference>
<dbReference type="Gene3D" id="3.40.50.720">
    <property type="entry name" value="NAD(P)-binding Rossmann-like Domain"/>
    <property type="match status" value="1"/>
</dbReference>
<feature type="non-terminal residue" evidence="2">
    <location>
        <position position="1"/>
    </location>
</feature>
<accession>A0A0F9BH75</accession>
<dbReference type="Pfam" id="PF08484">
    <property type="entry name" value="Methyltransf_14"/>
    <property type="match status" value="1"/>
</dbReference>
<comment type="caution">
    <text evidence="2">The sequence shown here is derived from an EMBL/GenBank/DDBJ whole genome shotgun (WGS) entry which is preliminary data.</text>
</comment>
<protein>
    <recommendedName>
        <fullName evidence="1">C-methyltransferase domain-containing protein</fullName>
    </recommendedName>
</protein>
<name>A0A0F9BH75_9ZZZZ</name>
<feature type="domain" description="C-methyltransferase" evidence="1">
    <location>
        <begin position="2"/>
        <end position="84"/>
    </location>
</feature>
<evidence type="ECO:0000313" key="2">
    <source>
        <dbReference type="EMBL" id="KKK83791.1"/>
    </source>
</evidence>
<dbReference type="AlphaFoldDB" id="A0A0F9BH75"/>
<organism evidence="2">
    <name type="scientific">marine sediment metagenome</name>
    <dbReference type="NCBI Taxonomy" id="412755"/>
    <lineage>
        <taxon>unclassified sequences</taxon>
        <taxon>metagenomes</taxon>
        <taxon>ecological metagenomes</taxon>
    </lineage>
</organism>
<evidence type="ECO:0000259" key="1">
    <source>
        <dbReference type="Pfam" id="PF08484"/>
    </source>
</evidence>